<comment type="caution">
    <text evidence="1">The sequence shown here is derived from an EMBL/GenBank/DDBJ whole genome shotgun (WGS) entry which is preliminary data.</text>
</comment>
<name>A0A177SWY2_9BASI</name>
<reference evidence="1" key="2">
    <citation type="journal article" date="2019" name="IMA Fungus">
        <title>Genome sequencing and comparison of five Tilletia species to identify candidate genes for the detection of regulated species infecting wheat.</title>
        <authorList>
            <person name="Nguyen H.D.T."/>
            <person name="Sultana T."/>
            <person name="Kesanakurti P."/>
            <person name="Hambleton S."/>
        </authorList>
    </citation>
    <scope>NUCLEOTIDE SEQUENCE</scope>
    <source>
        <strain evidence="1">DAOMC 236416</strain>
    </source>
</reference>
<sequence>MTCVANCSGATLLSRHWTRSLRPQTQHIHRSHDAHLTRMYAHRIPPTTHPPMTNFTLSPSKYRQSQEGRRVVIDPMPPIATTLSTGMAPSAPSPDKLPLVRVLTNDQHSCCLGKTAYQIRLPTNA</sequence>
<accession>A0A177SWY2</accession>
<dbReference type="EMBL" id="LWDF02002743">
    <property type="protein sequence ID" value="KAE8235482.1"/>
    <property type="molecule type" value="Genomic_DNA"/>
</dbReference>
<dbReference type="AlphaFoldDB" id="A0A177SWY2"/>
<evidence type="ECO:0000313" key="2">
    <source>
        <dbReference type="Proteomes" id="UP000077521"/>
    </source>
</evidence>
<proteinExistence type="predicted"/>
<protein>
    <submittedName>
        <fullName evidence="1">Uncharacterized protein</fullName>
    </submittedName>
</protein>
<organism evidence="1 2">
    <name type="scientific">Tilletia indica</name>
    <dbReference type="NCBI Taxonomy" id="43049"/>
    <lineage>
        <taxon>Eukaryota</taxon>
        <taxon>Fungi</taxon>
        <taxon>Dikarya</taxon>
        <taxon>Basidiomycota</taxon>
        <taxon>Ustilaginomycotina</taxon>
        <taxon>Exobasidiomycetes</taxon>
        <taxon>Tilletiales</taxon>
        <taxon>Tilletiaceae</taxon>
        <taxon>Tilletia</taxon>
    </lineage>
</organism>
<reference evidence="1" key="1">
    <citation type="submission" date="2016-04" db="EMBL/GenBank/DDBJ databases">
        <authorList>
            <person name="Nguyen H.D."/>
            <person name="Samba Siva P."/>
            <person name="Cullis J."/>
            <person name="Levesque C.A."/>
            <person name="Hambleton S."/>
        </authorList>
    </citation>
    <scope>NUCLEOTIDE SEQUENCE</scope>
    <source>
        <strain evidence="1">DAOMC 236416</strain>
    </source>
</reference>
<keyword evidence="2" id="KW-1185">Reference proteome</keyword>
<evidence type="ECO:0000313" key="1">
    <source>
        <dbReference type="EMBL" id="KAE8235482.1"/>
    </source>
</evidence>
<dbReference type="Proteomes" id="UP000077521">
    <property type="component" value="Unassembled WGS sequence"/>
</dbReference>
<gene>
    <name evidence="1" type="ORF">A4X13_0g9478</name>
</gene>